<keyword evidence="2" id="KW-1185">Reference proteome</keyword>
<dbReference type="RefSeq" id="WP_038597016.1">
    <property type="nucleotide sequence ID" value="NZ_MPTB01000033.1"/>
</dbReference>
<dbReference type="Proteomes" id="UP000187412">
    <property type="component" value="Unassembled WGS sequence"/>
</dbReference>
<evidence type="ECO:0000313" key="2">
    <source>
        <dbReference type="Proteomes" id="UP000187412"/>
    </source>
</evidence>
<sequence length="98" mass="10809">MSRTKNNVKLQEEQVVTVKENLDSVKIYLGPNLPGGRLLQSTVFRTGIPAYLQPLIAEQPDVEELIVPVNGMNAVQERIVQSGTAEYAAYQRLLGKGN</sequence>
<protein>
    <submittedName>
        <fullName evidence="1">Uncharacterized protein</fullName>
    </submittedName>
</protein>
<proteinExistence type="predicted"/>
<gene>
    <name evidence="1" type="ORF">BSK56_23065</name>
</gene>
<comment type="caution">
    <text evidence="1">The sequence shown here is derived from an EMBL/GenBank/DDBJ whole genome shotgun (WGS) entry which is preliminary data.</text>
</comment>
<dbReference type="EMBL" id="MPTB01000033">
    <property type="protein sequence ID" value="OMD43893.1"/>
    <property type="molecule type" value="Genomic_DNA"/>
</dbReference>
<evidence type="ECO:0000313" key="1">
    <source>
        <dbReference type="EMBL" id="OMD43893.1"/>
    </source>
</evidence>
<name>A0ABX3H1Y0_PAEBO</name>
<accession>A0ABX3H1Y0</accession>
<reference evidence="1 2" key="1">
    <citation type="submission" date="2016-10" db="EMBL/GenBank/DDBJ databases">
        <title>Paenibacillus species isolates.</title>
        <authorList>
            <person name="Beno S.M."/>
        </authorList>
    </citation>
    <scope>NUCLEOTIDE SEQUENCE [LARGE SCALE GENOMIC DNA]</scope>
    <source>
        <strain evidence="1 2">FSL H7-0744</strain>
    </source>
</reference>
<organism evidence="1 2">
    <name type="scientific">Paenibacillus borealis</name>
    <dbReference type="NCBI Taxonomy" id="160799"/>
    <lineage>
        <taxon>Bacteria</taxon>
        <taxon>Bacillati</taxon>
        <taxon>Bacillota</taxon>
        <taxon>Bacilli</taxon>
        <taxon>Bacillales</taxon>
        <taxon>Paenibacillaceae</taxon>
        <taxon>Paenibacillus</taxon>
    </lineage>
</organism>